<keyword evidence="3" id="KW-0378">Hydrolase</keyword>
<evidence type="ECO:0000313" key="12">
    <source>
        <dbReference type="Proteomes" id="UP000092401"/>
    </source>
</evidence>
<sequence>MDIFESFNYDNLKFPNCFVDIRLQKRTNNIANVENGELDEVSSNEQAGVGVRALVNGAWGFSSTNNTEDVQRCIDSAYRIAVATSKSSNRENFEINPPIEKGQFENKVKIGPEDISLEEKISYAYEIEKGAKINALVKNTVSACSDSITEQLYVNSIGSEIYQKTTRVYLKSVVASGNDSLQMGYEVMGGTRGYEVLKEKSLEELGREACEKSIRLLSAKKVSGGEKTVVLDPKILGVFIHEALGHACEADIVLQGDSILEGKLGEKIGADGVNIYDDPTFLEKNGSYFSDDEGIKSEKTCLLEDGVLKSYLHNLETASRFKTAPTGNGRAQGFSSRPLVRMSNVYMGSGDHSFEELINIKDGLYVKGGRGGQVDTAKGLFTFGCEEVYEIKKGELGQLYRDVSLSGNTLEILKNIEGIGKDFEMGNPGSCGKGQYVPVDDGGPHIRTRALVGGE</sequence>
<evidence type="ECO:0000256" key="4">
    <source>
        <dbReference type="ARBA" id="ARBA00023049"/>
    </source>
</evidence>
<evidence type="ECO:0000313" key="9">
    <source>
        <dbReference type="EMBL" id="KYC48726.1"/>
    </source>
</evidence>
<dbReference type="GO" id="GO:0008237">
    <property type="term" value="F:metallopeptidase activity"/>
    <property type="evidence" value="ECO:0007669"/>
    <property type="project" value="UniProtKB-KW"/>
</dbReference>
<dbReference type="Gene3D" id="3.30.2290.10">
    <property type="entry name" value="PmbA/TldD superfamily"/>
    <property type="match status" value="1"/>
</dbReference>
<protein>
    <submittedName>
        <fullName evidence="8">Protease TldD</fullName>
    </submittedName>
</protein>
<dbReference type="Proteomes" id="UP000092401">
    <property type="component" value="Unassembled WGS sequence"/>
</dbReference>
<dbReference type="PANTHER" id="PTHR30624">
    <property type="entry name" value="UNCHARACTERIZED PROTEIN TLDD AND PMBA"/>
    <property type="match status" value="1"/>
</dbReference>
<dbReference type="InterPro" id="IPR045569">
    <property type="entry name" value="Metalloprtase-TldD/E_C"/>
</dbReference>
<evidence type="ECO:0000259" key="5">
    <source>
        <dbReference type="Pfam" id="PF01523"/>
    </source>
</evidence>
<comment type="similarity">
    <text evidence="1">Belongs to the peptidase U62 family.</text>
</comment>
<dbReference type="GO" id="GO:0005829">
    <property type="term" value="C:cytosol"/>
    <property type="evidence" value="ECO:0007669"/>
    <property type="project" value="TreeGrafter"/>
</dbReference>
<proteinExistence type="inferred from homology"/>
<keyword evidence="2 8" id="KW-0645">Protease</keyword>
<dbReference type="PATRIC" id="fig|1706438.3.peg.37"/>
<dbReference type="InterPro" id="IPR036059">
    <property type="entry name" value="TldD/PmbA_sf"/>
</dbReference>
<dbReference type="Proteomes" id="UP000092403">
    <property type="component" value="Unassembled WGS sequence"/>
</dbReference>
<evidence type="ECO:0000313" key="8">
    <source>
        <dbReference type="EMBL" id="KYC45292.1"/>
    </source>
</evidence>
<gene>
    <name evidence="8" type="ORF">APG10_00995</name>
    <name evidence="9" type="ORF">APG11_00037</name>
    <name evidence="10" type="ORF">APG12_00036</name>
</gene>
<dbReference type="SUPFAM" id="SSF111283">
    <property type="entry name" value="Putative modulator of DNA gyrase, PmbA/TldD"/>
    <property type="match status" value="1"/>
</dbReference>
<feature type="domain" description="Metalloprotease TldD/E C-terminal" evidence="6">
    <location>
        <begin position="225"/>
        <end position="449"/>
    </location>
</feature>
<evidence type="ECO:0000256" key="1">
    <source>
        <dbReference type="ARBA" id="ARBA00005836"/>
    </source>
</evidence>
<reference evidence="11 12" key="1">
    <citation type="journal article" date="2016" name="ISME J.">
        <title>Chasing the elusive Euryarchaeota class WSA2: genomes reveal a uniquely fastidious methyl-reducing methanogen.</title>
        <authorList>
            <person name="Nobu M.K."/>
            <person name="Narihiro T."/>
            <person name="Kuroda K."/>
            <person name="Mei R."/>
            <person name="Liu W.T."/>
        </authorList>
    </citation>
    <scope>NUCLEOTIDE SEQUENCE [LARGE SCALE GENOMIC DNA]</scope>
    <source>
        <strain evidence="8">B03fssc0709_Meth_Bin005</strain>
        <strain evidence="9">B15fssc0709_Meth_Bin003</strain>
        <strain evidence="10">BMIXfssc0709_Meth_Bin006</strain>
    </source>
</reference>
<evidence type="ECO:0000259" key="7">
    <source>
        <dbReference type="Pfam" id="PF19290"/>
    </source>
</evidence>
<dbReference type="EMBL" id="LNGE01000023">
    <property type="protein sequence ID" value="KYC45292.1"/>
    <property type="molecule type" value="Genomic_DNA"/>
</dbReference>
<evidence type="ECO:0000259" key="6">
    <source>
        <dbReference type="Pfam" id="PF19289"/>
    </source>
</evidence>
<name>A0A150IK71_9EURY</name>
<feature type="domain" description="Metalloprotease TldD/E central" evidence="7">
    <location>
        <begin position="112"/>
        <end position="217"/>
    </location>
</feature>
<dbReference type="InterPro" id="IPR045570">
    <property type="entry name" value="Metalloprtase-TldD/E_cen_dom"/>
</dbReference>
<dbReference type="InterPro" id="IPR025502">
    <property type="entry name" value="TldD"/>
</dbReference>
<organism evidence="8 12">
    <name type="scientific">Candidatus Methanofastidiosum methylothiophilum</name>
    <dbReference type="NCBI Taxonomy" id="1705564"/>
    <lineage>
        <taxon>Archaea</taxon>
        <taxon>Methanobacteriati</taxon>
        <taxon>Methanobacteriota</taxon>
        <taxon>Stenosarchaea group</taxon>
        <taxon>Candidatus Methanofastidiosia</taxon>
        <taxon>Candidatus Methanofastidiosales</taxon>
        <taxon>Candidatus Methanofastidiosaceae</taxon>
        <taxon>Candidatus Methanofastidiosum</taxon>
    </lineage>
</organism>
<dbReference type="GO" id="GO:0006508">
    <property type="term" value="P:proteolysis"/>
    <property type="evidence" value="ECO:0007669"/>
    <property type="project" value="UniProtKB-KW"/>
</dbReference>
<dbReference type="PATRIC" id="fig|1706437.3.peg.38"/>
<evidence type="ECO:0000313" key="11">
    <source>
        <dbReference type="Proteomes" id="UP000091929"/>
    </source>
</evidence>
<dbReference type="PATRIC" id="fig|1706436.3.peg.1009"/>
<evidence type="ECO:0000313" key="10">
    <source>
        <dbReference type="EMBL" id="KYC51374.1"/>
    </source>
</evidence>
<dbReference type="InterPro" id="IPR002510">
    <property type="entry name" value="Metalloprtase-TldD/E_N"/>
</dbReference>
<dbReference type="Pfam" id="PF19289">
    <property type="entry name" value="PmbA_TldD_3rd"/>
    <property type="match status" value="1"/>
</dbReference>
<evidence type="ECO:0000256" key="2">
    <source>
        <dbReference type="ARBA" id="ARBA00022670"/>
    </source>
</evidence>
<evidence type="ECO:0000256" key="3">
    <source>
        <dbReference type="ARBA" id="ARBA00022801"/>
    </source>
</evidence>
<feature type="domain" description="Metalloprotease TldD/E N-terminal" evidence="5">
    <location>
        <begin position="19"/>
        <end position="81"/>
    </location>
</feature>
<accession>A0A150J322</accession>
<dbReference type="InterPro" id="IPR035068">
    <property type="entry name" value="TldD/PmbA_N"/>
</dbReference>
<accession>A0A150IUR6</accession>
<dbReference type="PIRSF" id="PIRSF004919">
    <property type="entry name" value="TldD"/>
    <property type="match status" value="1"/>
</dbReference>
<dbReference type="PANTHER" id="PTHR30624:SF0">
    <property type="entry name" value="METALLOPROTEASE SLR0863"/>
    <property type="match status" value="1"/>
</dbReference>
<accession>A0A150IK71</accession>
<keyword evidence="4" id="KW-0482">Metalloprotease</keyword>
<dbReference type="EMBL" id="LNGF01000001">
    <property type="protein sequence ID" value="KYC48726.1"/>
    <property type="molecule type" value="Genomic_DNA"/>
</dbReference>
<dbReference type="InterPro" id="IPR051463">
    <property type="entry name" value="Peptidase_U62_metallo"/>
</dbReference>
<dbReference type="AlphaFoldDB" id="A0A150IK71"/>
<dbReference type="Pfam" id="PF19290">
    <property type="entry name" value="PmbA_TldD_2nd"/>
    <property type="match status" value="1"/>
</dbReference>
<dbReference type="Proteomes" id="UP000091929">
    <property type="component" value="Unassembled WGS sequence"/>
</dbReference>
<dbReference type="Pfam" id="PF01523">
    <property type="entry name" value="PmbA_TldD_1st"/>
    <property type="match status" value="1"/>
</dbReference>
<comment type="caution">
    <text evidence="8">The sequence shown here is derived from an EMBL/GenBank/DDBJ whole genome shotgun (WGS) entry which is preliminary data.</text>
</comment>
<dbReference type="EMBL" id="LNJC01000001">
    <property type="protein sequence ID" value="KYC51374.1"/>
    <property type="molecule type" value="Genomic_DNA"/>
</dbReference>